<sequence length="60" mass="6987">MVKKRWKLQGKVEIGLDGDMYYFKFNNAQNREDVLDGGSFFIDGKLFVVKALSIEVEENR</sequence>
<keyword evidence="3" id="KW-1185">Reference proteome</keyword>
<dbReference type="AlphaFoldDB" id="A0A7J6WM09"/>
<evidence type="ECO:0000313" key="2">
    <source>
        <dbReference type="EMBL" id="KAF5198411.1"/>
    </source>
</evidence>
<dbReference type="EMBL" id="JABWDY010013271">
    <property type="protein sequence ID" value="KAF5198411.1"/>
    <property type="molecule type" value="Genomic_DNA"/>
</dbReference>
<evidence type="ECO:0000313" key="3">
    <source>
        <dbReference type="Proteomes" id="UP000554482"/>
    </source>
</evidence>
<proteinExistence type="predicted"/>
<comment type="caution">
    <text evidence="2">The sequence shown here is derived from an EMBL/GenBank/DDBJ whole genome shotgun (WGS) entry which is preliminary data.</text>
</comment>
<evidence type="ECO:0000259" key="1">
    <source>
        <dbReference type="Pfam" id="PF14111"/>
    </source>
</evidence>
<accession>A0A7J6WM09</accession>
<organism evidence="2 3">
    <name type="scientific">Thalictrum thalictroides</name>
    <name type="common">Rue-anemone</name>
    <name type="synonym">Anemone thalictroides</name>
    <dbReference type="NCBI Taxonomy" id="46969"/>
    <lineage>
        <taxon>Eukaryota</taxon>
        <taxon>Viridiplantae</taxon>
        <taxon>Streptophyta</taxon>
        <taxon>Embryophyta</taxon>
        <taxon>Tracheophyta</taxon>
        <taxon>Spermatophyta</taxon>
        <taxon>Magnoliopsida</taxon>
        <taxon>Ranunculales</taxon>
        <taxon>Ranunculaceae</taxon>
        <taxon>Thalictroideae</taxon>
        <taxon>Thalictrum</taxon>
    </lineage>
</organism>
<dbReference type="InterPro" id="IPR025558">
    <property type="entry name" value="DUF4283"/>
</dbReference>
<name>A0A7J6WM09_THATH</name>
<feature type="domain" description="DUF4283" evidence="1">
    <location>
        <begin position="2"/>
        <end position="53"/>
    </location>
</feature>
<dbReference type="OrthoDB" id="1939300at2759"/>
<dbReference type="Pfam" id="PF14111">
    <property type="entry name" value="DUF4283"/>
    <property type="match status" value="1"/>
</dbReference>
<feature type="non-terminal residue" evidence="2">
    <location>
        <position position="60"/>
    </location>
</feature>
<reference evidence="2 3" key="1">
    <citation type="submission" date="2020-06" db="EMBL/GenBank/DDBJ databases">
        <title>Transcriptomic and genomic resources for Thalictrum thalictroides and T. hernandezii: Facilitating candidate gene discovery in an emerging model plant lineage.</title>
        <authorList>
            <person name="Arias T."/>
            <person name="Riano-Pachon D.M."/>
            <person name="Di Stilio V.S."/>
        </authorList>
    </citation>
    <scope>NUCLEOTIDE SEQUENCE [LARGE SCALE GENOMIC DNA]</scope>
    <source>
        <strain evidence="3">cv. WT478/WT964</strain>
        <tissue evidence="2">Leaves</tissue>
    </source>
</reference>
<protein>
    <recommendedName>
        <fullName evidence="1">DUF4283 domain-containing protein</fullName>
    </recommendedName>
</protein>
<dbReference type="Proteomes" id="UP000554482">
    <property type="component" value="Unassembled WGS sequence"/>
</dbReference>
<gene>
    <name evidence="2" type="ORF">FRX31_012003</name>
</gene>